<organism evidence="2 3">
    <name type="scientific">Malus baccata</name>
    <name type="common">Siberian crab apple</name>
    <name type="synonym">Pyrus baccata</name>
    <dbReference type="NCBI Taxonomy" id="106549"/>
    <lineage>
        <taxon>Eukaryota</taxon>
        <taxon>Viridiplantae</taxon>
        <taxon>Streptophyta</taxon>
        <taxon>Embryophyta</taxon>
        <taxon>Tracheophyta</taxon>
        <taxon>Spermatophyta</taxon>
        <taxon>Magnoliopsida</taxon>
        <taxon>eudicotyledons</taxon>
        <taxon>Gunneridae</taxon>
        <taxon>Pentapetalae</taxon>
        <taxon>rosids</taxon>
        <taxon>fabids</taxon>
        <taxon>Rosales</taxon>
        <taxon>Rosaceae</taxon>
        <taxon>Amygdaloideae</taxon>
        <taxon>Maleae</taxon>
        <taxon>Malus</taxon>
    </lineage>
</organism>
<accession>A0A540N516</accession>
<gene>
    <name evidence="2" type="ORF">C1H46_008766</name>
</gene>
<reference evidence="2 3" key="1">
    <citation type="journal article" date="2019" name="G3 (Bethesda)">
        <title>Sequencing of a Wild Apple (Malus baccata) Genome Unravels the Differences Between Cultivated and Wild Apple Species Regarding Disease Resistance and Cold Tolerance.</title>
        <authorList>
            <person name="Chen X."/>
        </authorList>
    </citation>
    <scope>NUCLEOTIDE SEQUENCE [LARGE SCALE GENOMIC DNA]</scope>
    <source>
        <strain evidence="3">cv. Shandingzi</strain>
        <tissue evidence="2">Leaves</tissue>
    </source>
</reference>
<keyword evidence="3" id="KW-1185">Reference proteome</keyword>
<proteinExistence type="predicted"/>
<protein>
    <submittedName>
        <fullName evidence="2">Uncharacterized protein</fullName>
    </submittedName>
</protein>
<feature type="region of interest" description="Disordered" evidence="1">
    <location>
        <begin position="1"/>
        <end position="21"/>
    </location>
</feature>
<sequence>MGNPCQRRTSRGGLGELGQRGRCRTQGDMKIADQNLGNSGRCWQRLPGGMEFLHQMVLYEADIANEAWMSIKFDWKDSWLVANKDTAS</sequence>
<comment type="caution">
    <text evidence="2">The sequence shown here is derived from an EMBL/GenBank/DDBJ whole genome shotgun (WGS) entry which is preliminary data.</text>
</comment>
<dbReference type="AlphaFoldDB" id="A0A540N516"/>
<evidence type="ECO:0000313" key="2">
    <source>
        <dbReference type="EMBL" id="TQE05633.1"/>
    </source>
</evidence>
<evidence type="ECO:0000256" key="1">
    <source>
        <dbReference type="SAM" id="MobiDB-lite"/>
    </source>
</evidence>
<name>A0A540N516_MALBA</name>
<dbReference type="Proteomes" id="UP000315295">
    <property type="component" value="Unassembled WGS sequence"/>
</dbReference>
<dbReference type="EMBL" id="VIEB01000118">
    <property type="protein sequence ID" value="TQE05633.1"/>
    <property type="molecule type" value="Genomic_DNA"/>
</dbReference>
<evidence type="ECO:0000313" key="3">
    <source>
        <dbReference type="Proteomes" id="UP000315295"/>
    </source>
</evidence>